<dbReference type="Gene3D" id="2.40.170.20">
    <property type="entry name" value="TonB-dependent receptor, beta-barrel domain"/>
    <property type="match status" value="1"/>
</dbReference>
<evidence type="ECO:0000256" key="7">
    <source>
        <dbReference type="ARBA" id="ARBA00023136"/>
    </source>
</evidence>
<keyword evidence="4 10" id="KW-0812">Transmembrane</keyword>
<dbReference type="Gene3D" id="2.170.130.10">
    <property type="entry name" value="TonB-dependent receptor, plug domain"/>
    <property type="match status" value="1"/>
</dbReference>
<proteinExistence type="inferred from homology"/>
<keyword evidence="2 10" id="KW-0813">Transport</keyword>
<feature type="domain" description="TonB-dependent receptor-like beta-barrel" evidence="13">
    <location>
        <begin position="305"/>
        <end position="715"/>
    </location>
</feature>
<evidence type="ECO:0000256" key="4">
    <source>
        <dbReference type="ARBA" id="ARBA00022692"/>
    </source>
</evidence>
<evidence type="ECO:0000256" key="5">
    <source>
        <dbReference type="ARBA" id="ARBA00022729"/>
    </source>
</evidence>
<dbReference type="SUPFAM" id="SSF49464">
    <property type="entry name" value="Carboxypeptidase regulatory domain-like"/>
    <property type="match status" value="1"/>
</dbReference>
<evidence type="ECO:0000256" key="3">
    <source>
        <dbReference type="ARBA" id="ARBA00022452"/>
    </source>
</evidence>
<gene>
    <name evidence="15" type="ORF">ENS56_09030</name>
</gene>
<evidence type="ECO:0000256" key="10">
    <source>
        <dbReference type="PROSITE-ProRule" id="PRU01360"/>
    </source>
</evidence>
<dbReference type="GO" id="GO:0015344">
    <property type="term" value="F:siderophore uptake transmembrane transporter activity"/>
    <property type="evidence" value="ECO:0007669"/>
    <property type="project" value="TreeGrafter"/>
</dbReference>
<evidence type="ECO:0000256" key="9">
    <source>
        <dbReference type="ARBA" id="ARBA00023237"/>
    </source>
</evidence>
<dbReference type="InterPro" id="IPR039426">
    <property type="entry name" value="TonB-dep_rcpt-like"/>
</dbReference>
<dbReference type="InterPro" id="IPR037066">
    <property type="entry name" value="Plug_dom_sf"/>
</dbReference>
<evidence type="ECO:0000256" key="8">
    <source>
        <dbReference type="ARBA" id="ARBA00023170"/>
    </source>
</evidence>
<keyword evidence="5 12" id="KW-0732">Signal</keyword>
<dbReference type="Gene3D" id="2.60.40.1120">
    <property type="entry name" value="Carboxypeptidase-like, regulatory domain"/>
    <property type="match status" value="1"/>
</dbReference>
<evidence type="ECO:0000313" key="15">
    <source>
        <dbReference type="EMBL" id="HGT48167.1"/>
    </source>
</evidence>
<dbReference type="InterPro" id="IPR000531">
    <property type="entry name" value="Beta-barrel_TonB"/>
</dbReference>
<comment type="similarity">
    <text evidence="10 11">Belongs to the TonB-dependent receptor family.</text>
</comment>
<keyword evidence="9 10" id="KW-0998">Cell outer membrane</keyword>
<organism evidence="15">
    <name type="scientific">Ignavibacterium album</name>
    <dbReference type="NCBI Taxonomy" id="591197"/>
    <lineage>
        <taxon>Bacteria</taxon>
        <taxon>Pseudomonadati</taxon>
        <taxon>Ignavibacteriota</taxon>
        <taxon>Ignavibacteria</taxon>
        <taxon>Ignavibacteriales</taxon>
        <taxon>Ignavibacteriaceae</taxon>
        <taxon>Ignavibacterium</taxon>
    </lineage>
</organism>
<evidence type="ECO:0000259" key="14">
    <source>
        <dbReference type="Pfam" id="PF07715"/>
    </source>
</evidence>
<dbReference type="PROSITE" id="PS52016">
    <property type="entry name" value="TONB_DEPENDENT_REC_3"/>
    <property type="match status" value="1"/>
</dbReference>
<feature type="chain" id="PRO_5033035512" evidence="12">
    <location>
        <begin position="20"/>
        <end position="760"/>
    </location>
</feature>
<comment type="caution">
    <text evidence="15">The sequence shown here is derived from an EMBL/GenBank/DDBJ whole genome shotgun (WGS) entry which is preliminary data.</text>
</comment>
<dbReference type="GO" id="GO:0009279">
    <property type="term" value="C:cell outer membrane"/>
    <property type="evidence" value="ECO:0007669"/>
    <property type="project" value="UniProtKB-SubCell"/>
</dbReference>
<evidence type="ECO:0000256" key="12">
    <source>
        <dbReference type="SAM" id="SignalP"/>
    </source>
</evidence>
<dbReference type="InterPro" id="IPR012910">
    <property type="entry name" value="Plug_dom"/>
</dbReference>
<evidence type="ECO:0000256" key="1">
    <source>
        <dbReference type="ARBA" id="ARBA00004571"/>
    </source>
</evidence>
<dbReference type="AlphaFoldDB" id="A0A832DIQ6"/>
<dbReference type="GO" id="GO:0044718">
    <property type="term" value="P:siderophore transmembrane transport"/>
    <property type="evidence" value="ECO:0007669"/>
    <property type="project" value="TreeGrafter"/>
</dbReference>
<name>A0A832DIQ6_9BACT</name>
<keyword evidence="8 15" id="KW-0675">Receptor</keyword>
<keyword evidence="6 11" id="KW-0798">TonB box</keyword>
<sequence length="760" mass="85297">MNKLKFFFLAILLSVNISAQNGSGDISGLVVDAITKQPLIGANIIIIGTNFGAATDINGRYVIKNIPAEMYQLRASVIGYTPRVKTDVMVQPGKLTQVDFELTAQTIEIENVVVTADYFGKNILEPTSVRNFSYEELRRSPGGFEDVIRALSVLPGVAQADAGRNDLIVRGGAPSENLYLVDGIEVPNINHFGTQGATGGPLSYINLDFVKETSFSTGGFSVLYGDKLSSVLKINLRNGRTDRLGGKATISASQFGLNAEGPLFGENSSFIFSARRSYLDFIFKSAGFSFVPEYYDVLSKADYKLDNTNSFSFLFVSAFDNVKFFNDDEDKRYDNSRILGSDQIQYFTGFSYQRLFSNGFMNITLGRNYTDFNTRQSDSLLNPIFRNKSKEEENNLRLDVVHKFSPIVEMNFGATAKLIEFDADILFPTFVTSFGDSLPITSLNKSENFFKGASYLNLNLLLMKRITANFGVRADYFNALTNKFYFSPRLSLSYMLTPITNINFSTGIYHQSPSYIWLIADDKNKELKSVQVNQYVLGFDHQLNDDALLKVETFYKDYSNYPTSVVRPYLVLANTGAGFSGSDDNFSSFGLEPLVSKGFGKSSGVELSIQKKLSDTPYYGILSLTYSKTDFTSLDGIERDGSYDQNWLFNISGGYKIDKYWEVSSKFRFASGRPYTPFNSDGTQNIIDYNSRRLKSAHSLDIRVDKRWFFSGWTLITYIDIQNIYNRKNLSGIRWDRREQRVDESSSIGILPSIGISAEF</sequence>
<feature type="signal peptide" evidence="12">
    <location>
        <begin position="1"/>
        <end position="19"/>
    </location>
</feature>
<dbReference type="Pfam" id="PF13715">
    <property type="entry name" value="CarbopepD_reg_2"/>
    <property type="match status" value="1"/>
</dbReference>
<dbReference type="PANTHER" id="PTHR30069">
    <property type="entry name" value="TONB-DEPENDENT OUTER MEMBRANE RECEPTOR"/>
    <property type="match status" value="1"/>
</dbReference>
<evidence type="ECO:0000259" key="13">
    <source>
        <dbReference type="Pfam" id="PF00593"/>
    </source>
</evidence>
<protein>
    <submittedName>
        <fullName evidence="15">TonB-dependent receptor</fullName>
    </submittedName>
</protein>
<keyword evidence="3 10" id="KW-1134">Transmembrane beta strand</keyword>
<dbReference type="PANTHER" id="PTHR30069:SF29">
    <property type="entry name" value="HEMOGLOBIN AND HEMOGLOBIN-HAPTOGLOBIN-BINDING PROTEIN 1-RELATED"/>
    <property type="match status" value="1"/>
</dbReference>
<dbReference type="Pfam" id="PF07715">
    <property type="entry name" value="Plug"/>
    <property type="match status" value="1"/>
</dbReference>
<dbReference type="InterPro" id="IPR036942">
    <property type="entry name" value="Beta-barrel_TonB_sf"/>
</dbReference>
<feature type="domain" description="TonB-dependent receptor plug" evidence="14">
    <location>
        <begin position="126"/>
        <end position="226"/>
    </location>
</feature>
<reference evidence="15" key="1">
    <citation type="journal article" date="2020" name="mSystems">
        <title>Genome- and Community-Level Interaction Insights into Carbon Utilization and Element Cycling Functions of Hydrothermarchaeota in Hydrothermal Sediment.</title>
        <authorList>
            <person name="Zhou Z."/>
            <person name="Liu Y."/>
            <person name="Xu W."/>
            <person name="Pan J."/>
            <person name="Luo Z.H."/>
            <person name="Li M."/>
        </authorList>
    </citation>
    <scope>NUCLEOTIDE SEQUENCE [LARGE SCALE GENOMIC DNA]</scope>
    <source>
        <strain evidence="15">SpSt-500</strain>
    </source>
</reference>
<dbReference type="EMBL" id="DSVI01000010">
    <property type="protein sequence ID" value="HGT48167.1"/>
    <property type="molecule type" value="Genomic_DNA"/>
</dbReference>
<evidence type="ECO:0000256" key="6">
    <source>
        <dbReference type="ARBA" id="ARBA00023077"/>
    </source>
</evidence>
<evidence type="ECO:0000256" key="11">
    <source>
        <dbReference type="RuleBase" id="RU003357"/>
    </source>
</evidence>
<evidence type="ECO:0000256" key="2">
    <source>
        <dbReference type="ARBA" id="ARBA00022448"/>
    </source>
</evidence>
<keyword evidence="7 10" id="KW-0472">Membrane</keyword>
<dbReference type="SUPFAM" id="SSF56935">
    <property type="entry name" value="Porins"/>
    <property type="match status" value="1"/>
</dbReference>
<dbReference type="InterPro" id="IPR008969">
    <property type="entry name" value="CarboxyPept-like_regulatory"/>
</dbReference>
<dbReference type="Pfam" id="PF00593">
    <property type="entry name" value="TonB_dep_Rec_b-barrel"/>
    <property type="match status" value="1"/>
</dbReference>
<accession>A0A832DIQ6</accession>
<comment type="subcellular location">
    <subcellularLocation>
        <location evidence="1 10">Cell outer membrane</location>
        <topology evidence="1 10">Multi-pass membrane protein</topology>
    </subcellularLocation>
</comment>